<dbReference type="Gene3D" id="2.60.40.790">
    <property type="match status" value="1"/>
</dbReference>
<dbReference type="FunCoup" id="D8QWM2">
    <property type="interactions" value="5049"/>
</dbReference>
<proteinExistence type="inferred from homology"/>
<accession>D8QWM2</accession>
<evidence type="ECO:0000256" key="2">
    <source>
        <dbReference type="PROSITE-ProRule" id="PRU00339"/>
    </source>
</evidence>
<dbReference type="SUPFAM" id="SSF48452">
    <property type="entry name" value="TPR-like"/>
    <property type="match status" value="1"/>
</dbReference>
<dbReference type="Proteomes" id="UP000001514">
    <property type="component" value="Unassembled WGS sequence"/>
</dbReference>
<dbReference type="InterPro" id="IPR008978">
    <property type="entry name" value="HSP20-like_chaperone"/>
</dbReference>
<dbReference type="InterPro" id="IPR011990">
    <property type="entry name" value="TPR-like_helical_dom_sf"/>
</dbReference>
<dbReference type="CDD" id="cd06466">
    <property type="entry name" value="p23_CS_SGT1_like"/>
    <property type="match status" value="1"/>
</dbReference>
<protein>
    <submittedName>
        <fullName evidence="5">Uncharacterized protein</fullName>
    </submittedName>
</protein>
<dbReference type="AlphaFoldDB" id="D8QWM2"/>
<name>D8QWM2_SELML</name>
<evidence type="ECO:0000313" key="5">
    <source>
        <dbReference type="EMBL" id="EFJ35260.1"/>
    </source>
</evidence>
<evidence type="ECO:0000313" key="6">
    <source>
        <dbReference type="Proteomes" id="UP000001514"/>
    </source>
</evidence>
<dbReference type="PANTHER" id="PTHR45862">
    <property type="entry name" value="PROTEIN SGT1 HOMOLOG"/>
    <property type="match status" value="1"/>
</dbReference>
<dbReference type="SMART" id="SM00028">
    <property type="entry name" value="TPR"/>
    <property type="match status" value="3"/>
</dbReference>
<reference evidence="5 6" key="1">
    <citation type="journal article" date="2011" name="Science">
        <title>The Selaginella genome identifies genetic changes associated with the evolution of vascular plants.</title>
        <authorList>
            <person name="Banks J.A."/>
            <person name="Nishiyama T."/>
            <person name="Hasebe M."/>
            <person name="Bowman J.L."/>
            <person name="Gribskov M."/>
            <person name="dePamphilis C."/>
            <person name="Albert V.A."/>
            <person name="Aono N."/>
            <person name="Aoyama T."/>
            <person name="Ambrose B.A."/>
            <person name="Ashton N.W."/>
            <person name="Axtell M.J."/>
            <person name="Barker E."/>
            <person name="Barker M.S."/>
            <person name="Bennetzen J.L."/>
            <person name="Bonawitz N.D."/>
            <person name="Chapple C."/>
            <person name="Cheng C."/>
            <person name="Correa L.G."/>
            <person name="Dacre M."/>
            <person name="DeBarry J."/>
            <person name="Dreyer I."/>
            <person name="Elias M."/>
            <person name="Engstrom E.M."/>
            <person name="Estelle M."/>
            <person name="Feng L."/>
            <person name="Finet C."/>
            <person name="Floyd S.K."/>
            <person name="Frommer W.B."/>
            <person name="Fujita T."/>
            <person name="Gramzow L."/>
            <person name="Gutensohn M."/>
            <person name="Harholt J."/>
            <person name="Hattori M."/>
            <person name="Heyl A."/>
            <person name="Hirai T."/>
            <person name="Hiwatashi Y."/>
            <person name="Ishikawa M."/>
            <person name="Iwata M."/>
            <person name="Karol K.G."/>
            <person name="Koehler B."/>
            <person name="Kolukisaoglu U."/>
            <person name="Kubo M."/>
            <person name="Kurata T."/>
            <person name="Lalonde S."/>
            <person name="Li K."/>
            <person name="Li Y."/>
            <person name="Litt A."/>
            <person name="Lyons E."/>
            <person name="Manning G."/>
            <person name="Maruyama T."/>
            <person name="Michael T.P."/>
            <person name="Mikami K."/>
            <person name="Miyazaki S."/>
            <person name="Morinaga S."/>
            <person name="Murata T."/>
            <person name="Mueller-Roeber B."/>
            <person name="Nelson D.R."/>
            <person name="Obara M."/>
            <person name="Oguri Y."/>
            <person name="Olmstead R.G."/>
            <person name="Onodera N."/>
            <person name="Petersen B.L."/>
            <person name="Pils B."/>
            <person name="Prigge M."/>
            <person name="Rensing S.A."/>
            <person name="Riano-Pachon D.M."/>
            <person name="Roberts A.W."/>
            <person name="Sato Y."/>
            <person name="Scheller H.V."/>
            <person name="Schulz B."/>
            <person name="Schulz C."/>
            <person name="Shakirov E.V."/>
            <person name="Shibagaki N."/>
            <person name="Shinohara N."/>
            <person name="Shippen D.E."/>
            <person name="Soerensen I."/>
            <person name="Sotooka R."/>
            <person name="Sugimoto N."/>
            <person name="Sugita M."/>
            <person name="Sumikawa N."/>
            <person name="Tanurdzic M."/>
            <person name="Theissen G."/>
            <person name="Ulvskov P."/>
            <person name="Wakazuki S."/>
            <person name="Weng J.K."/>
            <person name="Willats W.W."/>
            <person name="Wipf D."/>
            <person name="Wolf P.G."/>
            <person name="Yang L."/>
            <person name="Zimmer A.D."/>
            <person name="Zhu Q."/>
            <person name="Mitros T."/>
            <person name="Hellsten U."/>
            <person name="Loque D."/>
            <person name="Otillar R."/>
            <person name="Salamov A."/>
            <person name="Schmutz J."/>
            <person name="Shapiro H."/>
            <person name="Lindquist E."/>
            <person name="Lucas S."/>
            <person name="Rokhsar D."/>
            <person name="Grigoriev I.V."/>
        </authorList>
    </citation>
    <scope>NUCLEOTIDE SEQUENCE [LARGE SCALE GENOMIC DNA]</scope>
</reference>
<dbReference type="KEGG" id="smo:SELMODRAFT_266703"/>
<comment type="similarity">
    <text evidence="1">Belongs to the SGT1 family.</text>
</comment>
<dbReference type="InterPro" id="IPR007699">
    <property type="entry name" value="SGS_dom"/>
</dbReference>
<dbReference type="Gene3D" id="1.25.40.10">
    <property type="entry name" value="Tetratricopeptide repeat domain"/>
    <property type="match status" value="1"/>
</dbReference>
<dbReference type="PROSITE" id="PS51203">
    <property type="entry name" value="CS"/>
    <property type="match status" value="1"/>
</dbReference>
<keyword evidence="6" id="KW-1185">Reference proteome</keyword>
<dbReference type="InterPro" id="IPR044563">
    <property type="entry name" value="Sgt1-like"/>
</dbReference>
<dbReference type="InParanoid" id="D8QWM2"/>
<sequence>MALALGHAAFVDEDYARALELYNQAVLEEPSNAGALVSRAQVHIKLGHFTDAIADAKAAIDLNPALSKAHLRQGIACFSLGEYETARAAFEKAASLEDDPKTREWIHKCDEKLKEESGVPQEADMRDSATDEEVFMTPSLPPPKYRHEWYQSQEAVVVTVFAKGIKQEDARIDFGEQMLSVVIRVPNENPYALQVRLFGKVNVPKCKCSILSTKIEIRLSKADDTHWKGLSYEQNQGPVLKTPSRVTAYPSSSKKAAEKNWDKLEAEVKKEEKDEKLEGDAALNKLFREIYGNADEDTRRAMNKSFVESNGTVLSTNWKEVGSKKIAGSAPQGMEMKKWEV</sequence>
<feature type="domain" description="SGS" evidence="3">
    <location>
        <begin position="248"/>
        <end position="341"/>
    </location>
</feature>
<dbReference type="Pfam" id="PF04969">
    <property type="entry name" value="CS"/>
    <property type="match status" value="1"/>
</dbReference>
<evidence type="ECO:0000259" key="3">
    <source>
        <dbReference type="PROSITE" id="PS51048"/>
    </source>
</evidence>
<feature type="repeat" description="TPR" evidence="2">
    <location>
        <begin position="67"/>
        <end position="100"/>
    </location>
</feature>
<dbReference type="STRING" id="88036.D8QWM2"/>
<dbReference type="PROSITE" id="PS50005">
    <property type="entry name" value="TPR"/>
    <property type="match status" value="1"/>
</dbReference>
<dbReference type="eggNOG" id="KOG0376">
    <property type="taxonomic scope" value="Eukaryota"/>
</dbReference>
<dbReference type="HOGENOM" id="CLU_039532_1_0_1"/>
<dbReference type="InterPro" id="IPR019734">
    <property type="entry name" value="TPR_rpt"/>
</dbReference>
<dbReference type="GO" id="GO:0005737">
    <property type="term" value="C:cytoplasm"/>
    <property type="evidence" value="ECO:0000318"/>
    <property type="project" value="GO_Central"/>
</dbReference>
<dbReference type="InterPro" id="IPR007052">
    <property type="entry name" value="CS_dom"/>
</dbReference>
<dbReference type="SUPFAM" id="SSF49764">
    <property type="entry name" value="HSP20-like chaperones"/>
    <property type="match status" value="1"/>
</dbReference>
<gene>
    <name evidence="5" type="ORF">SELMODRAFT_266703</name>
</gene>
<dbReference type="EMBL" id="GL377568">
    <property type="protein sequence ID" value="EFJ35260.1"/>
    <property type="molecule type" value="Genomic_DNA"/>
</dbReference>
<dbReference type="eggNOG" id="KOG1309">
    <property type="taxonomic scope" value="Eukaryota"/>
</dbReference>
<evidence type="ECO:0000256" key="1">
    <source>
        <dbReference type="ARBA" id="ARBA00008509"/>
    </source>
</evidence>
<keyword evidence="2" id="KW-0802">TPR repeat</keyword>
<dbReference type="PROSITE" id="PS51048">
    <property type="entry name" value="SGS"/>
    <property type="match status" value="1"/>
</dbReference>
<dbReference type="OrthoDB" id="1898560at2759"/>
<organism evidence="6">
    <name type="scientific">Selaginella moellendorffii</name>
    <name type="common">Spikemoss</name>
    <dbReference type="NCBI Taxonomy" id="88036"/>
    <lineage>
        <taxon>Eukaryota</taxon>
        <taxon>Viridiplantae</taxon>
        <taxon>Streptophyta</taxon>
        <taxon>Embryophyta</taxon>
        <taxon>Tracheophyta</taxon>
        <taxon>Lycopodiopsida</taxon>
        <taxon>Selaginellales</taxon>
        <taxon>Selaginellaceae</taxon>
        <taxon>Selaginella</taxon>
    </lineage>
</organism>
<dbReference type="Pfam" id="PF13432">
    <property type="entry name" value="TPR_16"/>
    <property type="match status" value="1"/>
</dbReference>
<feature type="domain" description="CS" evidence="4">
    <location>
        <begin position="142"/>
        <end position="231"/>
    </location>
</feature>
<dbReference type="Pfam" id="PF05002">
    <property type="entry name" value="SGS"/>
    <property type="match status" value="1"/>
</dbReference>
<dbReference type="Gramene" id="EFJ35260">
    <property type="protein sequence ID" value="EFJ35260"/>
    <property type="gene ID" value="SELMODRAFT_266703"/>
</dbReference>
<evidence type="ECO:0000259" key="4">
    <source>
        <dbReference type="PROSITE" id="PS51203"/>
    </source>
</evidence>
<dbReference type="GO" id="GO:0051087">
    <property type="term" value="F:protein-folding chaperone binding"/>
    <property type="evidence" value="ECO:0007669"/>
    <property type="project" value="InterPro"/>
</dbReference>
<dbReference type="OMA" id="WIKKCEE"/>
<dbReference type="GO" id="GO:0005634">
    <property type="term" value="C:nucleus"/>
    <property type="evidence" value="ECO:0000318"/>
    <property type="project" value="GO_Central"/>
</dbReference>